<dbReference type="AlphaFoldDB" id="A0A4Z1KMI1"/>
<name>A0A4Z1KMI1_9HELO</name>
<evidence type="ECO:0000313" key="1">
    <source>
        <dbReference type="EMBL" id="TGO84814.1"/>
    </source>
</evidence>
<organism evidence="1 2">
    <name type="scientific">Botrytis porri</name>
    <dbReference type="NCBI Taxonomy" id="87229"/>
    <lineage>
        <taxon>Eukaryota</taxon>
        <taxon>Fungi</taxon>
        <taxon>Dikarya</taxon>
        <taxon>Ascomycota</taxon>
        <taxon>Pezizomycotina</taxon>
        <taxon>Leotiomycetes</taxon>
        <taxon>Helotiales</taxon>
        <taxon>Sclerotiniaceae</taxon>
        <taxon>Botrytis</taxon>
    </lineage>
</organism>
<accession>A0A4Z1KMI1</accession>
<evidence type="ECO:0000313" key="2">
    <source>
        <dbReference type="Proteomes" id="UP000297280"/>
    </source>
</evidence>
<comment type="caution">
    <text evidence="1">The sequence shown here is derived from an EMBL/GenBank/DDBJ whole genome shotgun (WGS) entry which is preliminary data.</text>
</comment>
<dbReference type="STRING" id="87229.A0A4Z1KMI1"/>
<proteinExistence type="predicted"/>
<sequence length="114" mass="12652">MEHSISAISQGMAKQLHPEILLDLEPNVSVSEDREKSPGSIHDTSEFLISFGDYITTLQQPNAVVIDERSQARNLGPQAIQRAFLSGDLDEPKAAMIGDFEHPIFPKITFTTHH</sequence>
<dbReference type="Proteomes" id="UP000297280">
    <property type="component" value="Unassembled WGS sequence"/>
</dbReference>
<protein>
    <submittedName>
        <fullName evidence="1">Uncharacterized protein</fullName>
    </submittedName>
</protein>
<dbReference type="EMBL" id="PQXO01000461">
    <property type="protein sequence ID" value="TGO84814.1"/>
    <property type="molecule type" value="Genomic_DNA"/>
</dbReference>
<gene>
    <name evidence="1" type="ORF">BPOR_0462g00040</name>
</gene>
<dbReference type="OrthoDB" id="5431013at2759"/>
<keyword evidence="2" id="KW-1185">Reference proteome</keyword>
<reference evidence="1 2" key="1">
    <citation type="submission" date="2017-12" db="EMBL/GenBank/DDBJ databases">
        <title>Comparative genomics of Botrytis spp.</title>
        <authorList>
            <person name="Valero-Jimenez C.A."/>
            <person name="Tapia P."/>
            <person name="Veloso J."/>
            <person name="Silva-Moreno E."/>
            <person name="Staats M."/>
            <person name="Valdes J.H."/>
            <person name="Van Kan J.A.L."/>
        </authorList>
    </citation>
    <scope>NUCLEOTIDE SEQUENCE [LARGE SCALE GENOMIC DNA]</scope>
    <source>
        <strain evidence="1 2">MUCL3349</strain>
    </source>
</reference>